<proteinExistence type="predicted"/>
<dbReference type="STRING" id="400682.A0A1X7V9T9"/>
<keyword evidence="4 5" id="KW-0472">Membrane</keyword>
<accession>A0A1X7V9T9</accession>
<keyword evidence="3 5" id="KW-1133">Transmembrane helix</keyword>
<feature type="transmembrane region" description="Helical" evidence="5">
    <location>
        <begin position="121"/>
        <end position="146"/>
    </location>
</feature>
<dbReference type="OrthoDB" id="10068803at2759"/>
<evidence type="ECO:0000256" key="2">
    <source>
        <dbReference type="ARBA" id="ARBA00022692"/>
    </source>
</evidence>
<dbReference type="GO" id="GO:0022832">
    <property type="term" value="F:voltage-gated channel activity"/>
    <property type="evidence" value="ECO:0007669"/>
    <property type="project" value="InterPro"/>
</dbReference>
<keyword evidence="2 5" id="KW-0812">Transmembrane</keyword>
<feature type="transmembrane region" description="Helical" evidence="5">
    <location>
        <begin position="12"/>
        <end position="36"/>
    </location>
</feature>
<evidence type="ECO:0000313" key="7">
    <source>
        <dbReference type="EnsemblMetazoa" id="Aqu2.1.36529_001"/>
    </source>
</evidence>
<dbReference type="GO" id="GO:0005216">
    <property type="term" value="F:monoatomic ion channel activity"/>
    <property type="evidence" value="ECO:0007669"/>
    <property type="project" value="InterPro"/>
</dbReference>
<dbReference type="PANTHER" id="PTHR46474">
    <property type="entry name" value="TWO PORE CALCIUM CHANNEL PROTEIN 1"/>
    <property type="match status" value="1"/>
</dbReference>
<protein>
    <recommendedName>
        <fullName evidence="6">Ion transport domain-containing protein</fullName>
    </recommendedName>
</protein>
<dbReference type="InterPro" id="IPR028801">
    <property type="entry name" value="TPC1_animal"/>
</dbReference>
<dbReference type="InParanoid" id="A0A1X7V9T9"/>
<name>A0A1X7V9T9_AMPQE</name>
<dbReference type="InterPro" id="IPR005821">
    <property type="entry name" value="Ion_trans_dom"/>
</dbReference>
<dbReference type="Gene3D" id="1.10.287.70">
    <property type="match status" value="1"/>
</dbReference>
<sequence>LLRLKKNYFFLIRILIVLSARMASVFILLMIVFYSFSIIGMEVFTGRNNTVYPGCCKNAEFGVGEYYENNGSRPDDAHLYWLNNFTTLYSSYVTLYEEMVVNNWFIQMEGFVSTTGKAARLYFILFWMVTTLVVNIAIVYIVDAFVNALKASKMNEEISSGELKRVIKISLTRSEIRTLSNVIHLKAIYEVRKRFSIYRWIRKHYDIPARTIELYGGEFRGKRMMTDDDLRTIIYKGDIEEWKEKFDEERAMLVSKQKGDSIAIHKETPREHAKRMILMLAEKMKQLFFYLLG</sequence>
<dbReference type="GO" id="GO:0005765">
    <property type="term" value="C:lysosomal membrane"/>
    <property type="evidence" value="ECO:0007669"/>
    <property type="project" value="InterPro"/>
</dbReference>
<evidence type="ECO:0000256" key="5">
    <source>
        <dbReference type="SAM" id="Phobius"/>
    </source>
</evidence>
<comment type="subcellular location">
    <subcellularLocation>
        <location evidence="1">Membrane</location>
        <topology evidence="1">Multi-pass membrane protein</topology>
    </subcellularLocation>
</comment>
<evidence type="ECO:0000256" key="3">
    <source>
        <dbReference type="ARBA" id="ARBA00022989"/>
    </source>
</evidence>
<organism evidence="7">
    <name type="scientific">Amphimedon queenslandica</name>
    <name type="common">Sponge</name>
    <dbReference type="NCBI Taxonomy" id="400682"/>
    <lineage>
        <taxon>Eukaryota</taxon>
        <taxon>Metazoa</taxon>
        <taxon>Porifera</taxon>
        <taxon>Demospongiae</taxon>
        <taxon>Heteroscleromorpha</taxon>
        <taxon>Haplosclerida</taxon>
        <taxon>Niphatidae</taxon>
        <taxon>Amphimedon</taxon>
    </lineage>
</organism>
<dbReference type="EnsemblMetazoa" id="Aqu2.1.36529_001">
    <property type="protein sequence ID" value="Aqu2.1.36529_001"/>
    <property type="gene ID" value="Aqu2.1.36529"/>
</dbReference>
<evidence type="ECO:0000256" key="1">
    <source>
        <dbReference type="ARBA" id="ARBA00004141"/>
    </source>
</evidence>
<dbReference type="PANTHER" id="PTHR46474:SF1">
    <property type="entry name" value="TWO PORE CHANNEL PROTEIN 1"/>
    <property type="match status" value="1"/>
</dbReference>
<dbReference type="AlphaFoldDB" id="A0A1X7V9T9"/>
<dbReference type="Pfam" id="PF00520">
    <property type="entry name" value="Ion_trans"/>
    <property type="match status" value="1"/>
</dbReference>
<evidence type="ECO:0000256" key="4">
    <source>
        <dbReference type="ARBA" id="ARBA00023136"/>
    </source>
</evidence>
<reference evidence="7" key="1">
    <citation type="submission" date="2017-05" db="UniProtKB">
        <authorList>
            <consortium name="EnsemblMetazoa"/>
        </authorList>
    </citation>
    <scope>IDENTIFICATION</scope>
</reference>
<feature type="domain" description="Ion transport" evidence="6">
    <location>
        <begin position="11"/>
        <end position="148"/>
    </location>
</feature>
<dbReference type="GO" id="GO:0010008">
    <property type="term" value="C:endosome membrane"/>
    <property type="evidence" value="ECO:0007669"/>
    <property type="project" value="TreeGrafter"/>
</dbReference>
<evidence type="ECO:0000259" key="6">
    <source>
        <dbReference type="Pfam" id="PF00520"/>
    </source>
</evidence>